<dbReference type="InterPro" id="IPR018060">
    <property type="entry name" value="HTH_AraC"/>
</dbReference>
<proteinExistence type="predicted"/>
<accession>Q24V13</accession>
<evidence type="ECO:0000313" key="5">
    <source>
        <dbReference type="EMBL" id="BAE84129.1"/>
    </source>
</evidence>
<dbReference type="PROSITE" id="PS00041">
    <property type="entry name" value="HTH_ARAC_FAMILY_1"/>
    <property type="match status" value="1"/>
</dbReference>
<keyword evidence="2" id="KW-0238">DNA-binding</keyword>
<dbReference type="SUPFAM" id="SSF46689">
    <property type="entry name" value="Homeodomain-like"/>
    <property type="match status" value="2"/>
</dbReference>
<sequence length="119" mass="13224">MGVRAMSVQTIEAMAKWVEDNIAKNPTLTEMSAYVGYSPYYCSAKFHEHIGMTYKQFLARCRLKAAAGDLVNTNDKITEIAFRYGYSSSESLTRAFAAAFKCSPSQFRKSSPDIPISEG</sequence>
<evidence type="ECO:0000256" key="3">
    <source>
        <dbReference type="ARBA" id="ARBA00023163"/>
    </source>
</evidence>
<dbReference type="AlphaFoldDB" id="Q24V13"/>
<keyword evidence="6" id="KW-1185">Reference proteome</keyword>
<dbReference type="GO" id="GO:0043565">
    <property type="term" value="F:sequence-specific DNA binding"/>
    <property type="evidence" value="ECO:0007669"/>
    <property type="project" value="InterPro"/>
</dbReference>
<dbReference type="SMART" id="SM00342">
    <property type="entry name" value="HTH_ARAC"/>
    <property type="match status" value="1"/>
</dbReference>
<reference evidence="5 6" key="1">
    <citation type="journal article" date="2006" name="J. Bacteriol.">
        <title>Complete genome sequence of the dehalorespiring bacterium Desulfitobacterium hafniense Y51 and comparison with Dehalococcoides ethenogenes 195.</title>
        <authorList>
            <person name="Nonaka H."/>
            <person name="Keresztes G."/>
            <person name="Shinoda Y."/>
            <person name="Ikenaga Y."/>
            <person name="Abe M."/>
            <person name="Naito K."/>
            <person name="Inatomi K."/>
            <person name="Furukawa K."/>
            <person name="Inui M."/>
            <person name="Yukawa H."/>
        </authorList>
    </citation>
    <scope>NUCLEOTIDE SEQUENCE [LARGE SCALE GENOMIC DNA]</scope>
    <source>
        <strain evidence="5 6">Y51</strain>
    </source>
</reference>
<protein>
    <recommendedName>
        <fullName evidence="4">HTH araC/xylS-type domain-containing protein</fullName>
    </recommendedName>
</protein>
<name>Q24V13_DESHY</name>
<dbReference type="GO" id="GO:0003700">
    <property type="term" value="F:DNA-binding transcription factor activity"/>
    <property type="evidence" value="ECO:0007669"/>
    <property type="project" value="InterPro"/>
</dbReference>
<dbReference type="Gene3D" id="1.10.10.60">
    <property type="entry name" value="Homeodomain-like"/>
    <property type="match status" value="2"/>
</dbReference>
<dbReference type="KEGG" id="dsy:DSY2340"/>
<keyword evidence="1" id="KW-0805">Transcription regulation</keyword>
<dbReference type="PANTHER" id="PTHR47504:SF6">
    <property type="entry name" value="ARAC-FAMILY TRANSCRIPTIONAL REGULATOR"/>
    <property type="match status" value="1"/>
</dbReference>
<dbReference type="EMBL" id="AP008230">
    <property type="protein sequence ID" value="BAE84129.1"/>
    <property type="molecule type" value="Genomic_DNA"/>
</dbReference>
<dbReference type="InterPro" id="IPR050959">
    <property type="entry name" value="MarA-like"/>
</dbReference>
<gene>
    <name evidence="5" type="ordered locus">DSY2340</name>
</gene>
<evidence type="ECO:0000256" key="1">
    <source>
        <dbReference type="ARBA" id="ARBA00023015"/>
    </source>
</evidence>
<dbReference type="Pfam" id="PF12833">
    <property type="entry name" value="HTH_18"/>
    <property type="match status" value="1"/>
</dbReference>
<evidence type="ECO:0000313" key="6">
    <source>
        <dbReference type="Proteomes" id="UP000001946"/>
    </source>
</evidence>
<organism evidence="5 6">
    <name type="scientific">Desulfitobacterium hafniense (strain Y51)</name>
    <dbReference type="NCBI Taxonomy" id="138119"/>
    <lineage>
        <taxon>Bacteria</taxon>
        <taxon>Bacillati</taxon>
        <taxon>Bacillota</taxon>
        <taxon>Clostridia</taxon>
        <taxon>Eubacteriales</taxon>
        <taxon>Desulfitobacteriaceae</taxon>
        <taxon>Desulfitobacterium</taxon>
    </lineage>
</organism>
<evidence type="ECO:0000256" key="2">
    <source>
        <dbReference type="ARBA" id="ARBA00023125"/>
    </source>
</evidence>
<dbReference type="InterPro" id="IPR009057">
    <property type="entry name" value="Homeodomain-like_sf"/>
</dbReference>
<dbReference type="Proteomes" id="UP000001946">
    <property type="component" value="Chromosome"/>
</dbReference>
<dbReference type="HOGENOM" id="CLU_000445_81_14_9"/>
<dbReference type="InterPro" id="IPR018062">
    <property type="entry name" value="HTH_AraC-typ_CS"/>
</dbReference>
<dbReference type="PROSITE" id="PS01124">
    <property type="entry name" value="HTH_ARAC_FAMILY_2"/>
    <property type="match status" value="1"/>
</dbReference>
<dbReference type="PANTHER" id="PTHR47504">
    <property type="entry name" value="RIGHT ORIGIN-BINDING PROTEIN"/>
    <property type="match status" value="1"/>
</dbReference>
<dbReference type="eggNOG" id="COG2207">
    <property type="taxonomic scope" value="Bacteria"/>
</dbReference>
<feature type="domain" description="HTH araC/xylS-type" evidence="4">
    <location>
        <begin position="12"/>
        <end position="110"/>
    </location>
</feature>
<evidence type="ECO:0000259" key="4">
    <source>
        <dbReference type="PROSITE" id="PS01124"/>
    </source>
</evidence>
<keyword evidence="3" id="KW-0804">Transcription</keyword>
<dbReference type="STRING" id="138119.DSY2340"/>